<feature type="transmembrane region" description="Helical" evidence="1">
    <location>
        <begin position="6"/>
        <end position="26"/>
    </location>
</feature>
<dbReference type="PROSITE" id="PS51016">
    <property type="entry name" value="MYTH4"/>
    <property type="match status" value="1"/>
</dbReference>
<dbReference type="InterPro" id="IPR000857">
    <property type="entry name" value="MyTH4_dom"/>
</dbReference>
<dbReference type="Gene3D" id="1.25.40.530">
    <property type="entry name" value="MyTH4 domain"/>
    <property type="match status" value="1"/>
</dbReference>
<evidence type="ECO:0000256" key="1">
    <source>
        <dbReference type="SAM" id="Phobius"/>
    </source>
</evidence>
<sequence>MRFFHPYLTSVPLIFIVHPFLFLQILRFINDRDLLSTHEQLLGNYIASRGVASAPLRDELLSQVATQLWKNPDLEQCQRGWLLSLLTGYFLPSSTLRPYITEFLQQICCDSTHHCSGTWPVSSYSLVVKNLGWDFPCSQSIHHQPFISEHLLKQFCENIGVTELEEIQEFAILANKDKGKMIRPLHQEEYVLDYLLEESSIELHFCRITWKIPLHFDNEIYINIHYNQVLQKYMTGTLLLQQTSKLGQQLGILALLQHWARGMATCPGKHAQLMWVLPMSLTYYTPSYLVSLLAEHVIQLPLFGYNVFSVERISAPDISSPCIVGVNQEEIPVFPHVQSNQIIIPLKQILRMKSLPPFSAAGFPGIEINYGSIENPKTIWFELKQVTSVINAGSSCGLAL</sequence>
<feature type="domain" description="MyTH4" evidence="2">
    <location>
        <begin position="1"/>
        <end position="168"/>
    </location>
</feature>
<dbReference type="OMA" id="RISAPNI"/>
<reference evidence="3" key="2">
    <citation type="submission" date="2025-09" db="UniProtKB">
        <authorList>
            <consortium name="Ensembl"/>
        </authorList>
    </citation>
    <scope>IDENTIFICATION</scope>
</reference>
<dbReference type="Pfam" id="PF00784">
    <property type="entry name" value="MyTH4"/>
    <property type="match status" value="1"/>
</dbReference>
<dbReference type="GO" id="GO:0005856">
    <property type="term" value="C:cytoskeleton"/>
    <property type="evidence" value="ECO:0007669"/>
    <property type="project" value="InterPro"/>
</dbReference>
<dbReference type="PANTHER" id="PTHR22692:SF16">
    <property type="entry name" value="MYOSIN XVB"/>
    <property type="match status" value="1"/>
</dbReference>
<dbReference type="Ensembl" id="ENSPTXT00000003068.1">
    <property type="protein sequence ID" value="ENSPTXP00000002983.1"/>
    <property type="gene ID" value="ENSPTXG00000002282.1"/>
</dbReference>
<keyword evidence="1" id="KW-0472">Membrane</keyword>
<protein>
    <recommendedName>
        <fullName evidence="2">MyTH4 domain-containing protein</fullName>
    </recommendedName>
</protein>
<name>A0A670XW65_PSETE</name>
<dbReference type="SMART" id="SM00139">
    <property type="entry name" value="MyTH4"/>
    <property type="match status" value="1"/>
</dbReference>
<evidence type="ECO:0000313" key="4">
    <source>
        <dbReference type="Proteomes" id="UP000472273"/>
    </source>
</evidence>
<evidence type="ECO:0000259" key="2">
    <source>
        <dbReference type="PROSITE" id="PS51016"/>
    </source>
</evidence>
<keyword evidence="1" id="KW-0812">Transmembrane</keyword>
<keyword evidence="4" id="KW-1185">Reference proteome</keyword>
<proteinExistence type="predicted"/>
<dbReference type="InterPro" id="IPR051567">
    <property type="entry name" value="Unconventional_Myosin_ATPase"/>
</dbReference>
<dbReference type="Proteomes" id="UP000472273">
    <property type="component" value="Unplaced"/>
</dbReference>
<dbReference type="InterPro" id="IPR038185">
    <property type="entry name" value="MyTH4_dom_sf"/>
</dbReference>
<dbReference type="PANTHER" id="PTHR22692">
    <property type="entry name" value="MYOSIN VII, XV"/>
    <property type="match status" value="1"/>
</dbReference>
<accession>A0A670XW65</accession>
<dbReference type="AlphaFoldDB" id="A0A670XW65"/>
<keyword evidence="1" id="KW-1133">Transmembrane helix</keyword>
<dbReference type="GeneTree" id="ENSGT00930000151032"/>
<organism evidence="3 4">
    <name type="scientific">Pseudonaja textilis</name>
    <name type="common">Eastern brown snake</name>
    <dbReference type="NCBI Taxonomy" id="8673"/>
    <lineage>
        <taxon>Eukaryota</taxon>
        <taxon>Metazoa</taxon>
        <taxon>Chordata</taxon>
        <taxon>Craniata</taxon>
        <taxon>Vertebrata</taxon>
        <taxon>Euteleostomi</taxon>
        <taxon>Lepidosauria</taxon>
        <taxon>Squamata</taxon>
        <taxon>Bifurcata</taxon>
        <taxon>Unidentata</taxon>
        <taxon>Episquamata</taxon>
        <taxon>Toxicofera</taxon>
        <taxon>Serpentes</taxon>
        <taxon>Colubroidea</taxon>
        <taxon>Elapidae</taxon>
        <taxon>Hydrophiinae</taxon>
        <taxon>Pseudonaja</taxon>
    </lineage>
</organism>
<evidence type="ECO:0000313" key="3">
    <source>
        <dbReference type="Ensembl" id="ENSPTXP00000002983.1"/>
    </source>
</evidence>
<reference evidence="3" key="1">
    <citation type="submission" date="2025-08" db="UniProtKB">
        <authorList>
            <consortium name="Ensembl"/>
        </authorList>
    </citation>
    <scope>IDENTIFICATION</scope>
</reference>